<gene>
    <name evidence="3" type="ORF">UFOPK3495_00943</name>
    <name evidence="4" type="ORF">UFOPK4237_00526</name>
</gene>
<reference evidence="4" key="1">
    <citation type="submission" date="2020-05" db="EMBL/GenBank/DDBJ databases">
        <authorList>
            <person name="Chiriac C."/>
            <person name="Salcher M."/>
            <person name="Ghai R."/>
            <person name="Kavagutti S V."/>
        </authorList>
    </citation>
    <scope>NUCLEOTIDE SEQUENCE</scope>
</reference>
<feature type="region of interest" description="Disordered" evidence="1">
    <location>
        <begin position="361"/>
        <end position="429"/>
    </location>
</feature>
<accession>A0A6J7S6X2</accession>
<keyword evidence="2" id="KW-1133">Transmembrane helix</keyword>
<evidence type="ECO:0000313" key="3">
    <source>
        <dbReference type="EMBL" id="CAB4900774.1"/>
    </source>
</evidence>
<organism evidence="4">
    <name type="scientific">freshwater metagenome</name>
    <dbReference type="NCBI Taxonomy" id="449393"/>
    <lineage>
        <taxon>unclassified sequences</taxon>
        <taxon>metagenomes</taxon>
        <taxon>ecological metagenomes</taxon>
    </lineage>
</organism>
<sequence length="464" mass="48713">MTIKSTRRRRSFTAIVSCSAALTVLGLVGGSIPAFGFGSTDSWALGQNSEHQHITESLGIADPLWNKKSLILVAGNSGNYGAVAAADRATDSSATLIKGLGPGYKHCDDGDWLDIPGYPHNSNSAVAELTKCADYYQYLLDRAVRYAGQLVTPEMKVSESVFTMTSGSGTFKPDTYCAYRFSLTPDNNPKCDVLNAFGRSLHVAEDVWSHTNWGDQADPAKSISITNPPGLGNTEIPGFLHYPASITIPEGLISGCDDSAPMSDCKNRIGHSALAKDNGKFNPDGSNAQSTDKYYRGLVVVDGVSNFERAITGAMNQAASTWSDLQNAILSKYGDARGNAIISVLRSDSAKQAGLTATELTDQPFVRSQGAPASGEFAADPSQDAPLGSGNKDSDPGHAGLAGESADSSTRQAAGVTLGEQSPTNDVTSSGSNAIVWVVVGAALIILIVIVLVLGRRRSKTKNA</sequence>
<keyword evidence="2" id="KW-0472">Membrane</keyword>
<feature type="compositionally biased region" description="Polar residues" evidence="1">
    <location>
        <begin position="419"/>
        <end position="429"/>
    </location>
</feature>
<name>A0A6J7S6X2_9ZZZZ</name>
<dbReference type="AlphaFoldDB" id="A0A6J7S6X2"/>
<proteinExistence type="predicted"/>
<evidence type="ECO:0000256" key="2">
    <source>
        <dbReference type="SAM" id="Phobius"/>
    </source>
</evidence>
<evidence type="ECO:0000313" key="4">
    <source>
        <dbReference type="EMBL" id="CAB5036796.1"/>
    </source>
</evidence>
<evidence type="ECO:0000256" key="1">
    <source>
        <dbReference type="SAM" id="MobiDB-lite"/>
    </source>
</evidence>
<protein>
    <submittedName>
        <fullName evidence="4">Unannotated protein</fullName>
    </submittedName>
</protein>
<keyword evidence="2" id="KW-0812">Transmembrane</keyword>
<feature type="transmembrane region" description="Helical" evidence="2">
    <location>
        <begin position="434"/>
        <end position="454"/>
    </location>
</feature>
<dbReference type="EMBL" id="CAFBMC010000046">
    <property type="protein sequence ID" value="CAB4900774.1"/>
    <property type="molecule type" value="Genomic_DNA"/>
</dbReference>
<dbReference type="EMBL" id="CAFBPZ010000023">
    <property type="protein sequence ID" value="CAB5036796.1"/>
    <property type="molecule type" value="Genomic_DNA"/>
</dbReference>